<feature type="domain" description="Ig-like" evidence="1">
    <location>
        <begin position="12"/>
        <end position="102"/>
    </location>
</feature>
<name>A0A820P6H7_9BILA</name>
<dbReference type="PROSITE" id="PS50835">
    <property type="entry name" value="IG_LIKE"/>
    <property type="match status" value="1"/>
</dbReference>
<gene>
    <name evidence="2" type="ORF">OXD698_LOCUS51501</name>
</gene>
<dbReference type="SUPFAM" id="SSF48726">
    <property type="entry name" value="Immunoglobulin"/>
    <property type="match status" value="1"/>
</dbReference>
<organism evidence="2 3">
    <name type="scientific">Adineta steineri</name>
    <dbReference type="NCBI Taxonomy" id="433720"/>
    <lineage>
        <taxon>Eukaryota</taxon>
        <taxon>Metazoa</taxon>
        <taxon>Spiralia</taxon>
        <taxon>Gnathifera</taxon>
        <taxon>Rotifera</taxon>
        <taxon>Eurotatoria</taxon>
        <taxon>Bdelloidea</taxon>
        <taxon>Adinetida</taxon>
        <taxon>Adinetidae</taxon>
        <taxon>Adineta</taxon>
    </lineage>
</organism>
<accession>A0A820P6H7</accession>
<dbReference type="AlphaFoldDB" id="A0A820P6H7"/>
<dbReference type="InterPro" id="IPR007110">
    <property type="entry name" value="Ig-like_dom"/>
</dbReference>
<dbReference type="Proteomes" id="UP000663844">
    <property type="component" value="Unassembled WGS sequence"/>
</dbReference>
<feature type="non-terminal residue" evidence="2">
    <location>
        <position position="1"/>
    </location>
</feature>
<proteinExistence type="predicted"/>
<comment type="caution">
    <text evidence="2">The sequence shown here is derived from an EMBL/GenBank/DDBJ whole genome shotgun (WGS) entry which is preliminary data.</text>
</comment>
<evidence type="ECO:0000313" key="2">
    <source>
        <dbReference type="EMBL" id="CAF4401809.1"/>
    </source>
</evidence>
<reference evidence="2" key="1">
    <citation type="submission" date="2021-02" db="EMBL/GenBank/DDBJ databases">
        <authorList>
            <person name="Nowell W R."/>
        </authorList>
    </citation>
    <scope>NUCLEOTIDE SEQUENCE</scope>
</reference>
<evidence type="ECO:0000313" key="3">
    <source>
        <dbReference type="Proteomes" id="UP000663844"/>
    </source>
</evidence>
<evidence type="ECO:0000259" key="1">
    <source>
        <dbReference type="PROSITE" id="PS50835"/>
    </source>
</evidence>
<sequence length="112" mass="13128">FFIDLESLDINPKQLIIPSDEMGKYSIQLSCILKDNHTNRRHHDIFWWHNNKRLGSRTNRFARIIKNFTQHSVTSTLFYTGDSSFITGNYVCESEPLRRHISVKLQTNISSS</sequence>
<dbReference type="EMBL" id="CAJOAZ010026518">
    <property type="protein sequence ID" value="CAF4401809.1"/>
    <property type="molecule type" value="Genomic_DNA"/>
</dbReference>
<protein>
    <recommendedName>
        <fullName evidence="1">Ig-like domain-containing protein</fullName>
    </recommendedName>
</protein>
<dbReference type="InterPro" id="IPR036179">
    <property type="entry name" value="Ig-like_dom_sf"/>
</dbReference>